<feature type="compositionally biased region" description="Low complexity" evidence="1">
    <location>
        <begin position="67"/>
        <end position="81"/>
    </location>
</feature>
<reference evidence="2 3" key="1">
    <citation type="submission" date="2020-01" db="EMBL/GenBank/DDBJ databases">
        <authorList>
            <person name="Gupta K D."/>
        </authorList>
    </citation>
    <scope>NUCLEOTIDE SEQUENCE [LARGE SCALE GENOMIC DNA]</scope>
</reference>
<organism evidence="2 3">
    <name type="scientific">Cyclocybe aegerita</name>
    <name type="common">Black poplar mushroom</name>
    <name type="synonym">Agrocybe aegerita</name>
    <dbReference type="NCBI Taxonomy" id="1973307"/>
    <lineage>
        <taxon>Eukaryota</taxon>
        <taxon>Fungi</taxon>
        <taxon>Dikarya</taxon>
        <taxon>Basidiomycota</taxon>
        <taxon>Agaricomycotina</taxon>
        <taxon>Agaricomycetes</taxon>
        <taxon>Agaricomycetidae</taxon>
        <taxon>Agaricales</taxon>
        <taxon>Agaricineae</taxon>
        <taxon>Bolbitiaceae</taxon>
        <taxon>Cyclocybe</taxon>
    </lineage>
</organism>
<evidence type="ECO:0000313" key="2">
    <source>
        <dbReference type="EMBL" id="CAA7269745.1"/>
    </source>
</evidence>
<sequence>MTVHIDQRNFCYYQAAISPSDDFVRSMDDGGPTTDPEIQDKHEDTTLVPPPNIPIQRPSSTTITHGPSDTPSSTCSFPFSPSTWPFDNGQFESDMASAKREFRKMKRVFKRDDRANFNHPSGHLEENDDGDWGGVPSHGARISEGKGVSKKRQRDKPYRPSSSPSPSTLPAFSEDSSHAIDRGALL</sequence>
<feature type="region of interest" description="Disordered" evidence="1">
    <location>
        <begin position="108"/>
        <end position="186"/>
    </location>
</feature>
<protein>
    <submittedName>
        <fullName evidence="2">Uncharacterized protein</fullName>
    </submittedName>
</protein>
<feature type="region of interest" description="Disordered" evidence="1">
    <location>
        <begin position="21"/>
        <end position="81"/>
    </location>
</feature>
<dbReference type="EMBL" id="CACVBS010000079">
    <property type="protein sequence ID" value="CAA7269745.1"/>
    <property type="molecule type" value="Genomic_DNA"/>
</dbReference>
<feature type="compositionally biased region" description="Basic and acidic residues" evidence="1">
    <location>
        <begin position="175"/>
        <end position="186"/>
    </location>
</feature>
<keyword evidence="3" id="KW-1185">Reference proteome</keyword>
<evidence type="ECO:0000256" key="1">
    <source>
        <dbReference type="SAM" id="MobiDB-lite"/>
    </source>
</evidence>
<evidence type="ECO:0000313" key="3">
    <source>
        <dbReference type="Proteomes" id="UP000467700"/>
    </source>
</evidence>
<dbReference type="Proteomes" id="UP000467700">
    <property type="component" value="Unassembled WGS sequence"/>
</dbReference>
<gene>
    <name evidence="2" type="ORF">AAE3_LOCUS11900</name>
</gene>
<comment type="caution">
    <text evidence="2">The sequence shown here is derived from an EMBL/GenBank/DDBJ whole genome shotgun (WGS) entry which is preliminary data.</text>
</comment>
<proteinExistence type="predicted"/>
<dbReference type="AlphaFoldDB" id="A0A8S0W480"/>
<name>A0A8S0W480_CYCAE</name>
<accession>A0A8S0W480</accession>